<evidence type="ECO:0000313" key="12">
    <source>
        <dbReference type="EMBL" id="OAF68814.1"/>
    </source>
</evidence>
<dbReference type="OrthoDB" id="1732493at2759"/>
<dbReference type="InterPro" id="IPR011009">
    <property type="entry name" value="Kinase-like_dom_sf"/>
</dbReference>
<comment type="similarity">
    <text evidence="1">Belongs to the protein kinase superfamily. CMGC Ser/Thr protein kinase family. CDC2/CDKX subfamily.</text>
</comment>
<evidence type="ECO:0000256" key="4">
    <source>
        <dbReference type="ARBA" id="ARBA00022679"/>
    </source>
</evidence>
<dbReference type="EMBL" id="LWCA01000382">
    <property type="protein sequence ID" value="OAF68814.1"/>
    <property type="molecule type" value="Genomic_DNA"/>
</dbReference>
<dbReference type="InterPro" id="IPR000719">
    <property type="entry name" value="Prot_kinase_dom"/>
</dbReference>
<dbReference type="GO" id="GO:0005524">
    <property type="term" value="F:ATP binding"/>
    <property type="evidence" value="ECO:0007669"/>
    <property type="project" value="UniProtKB-UniRule"/>
</dbReference>
<gene>
    <name evidence="12" type="ORF">A3Q56_03430</name>
</gene>
<keyword evidence="4" id="KW-0808">Transferase</keyword>
<accession>A0A177B5W7</accession>
<dbReference type="GO" id="GO:0045944">
    <property type="term" value="P:positive regulation of transcription by RNA polymerase II"/>
    <property type="evidence" value="ECO:0007669"/>
    <property type="project" value="TreeGrafter"/>
</dbReference>
<keyword evidence="7 8" id="KW-0067">ATP-binding</keyword>
<dbReference type="Pfam" id="PF00069">
    <property type="entry name" value="Pkinase"/>
    <property type="match status" value="1"/>
</dbReference>
<reference evidence="12 13" key="1">
    <citation type="submission" date="2016-04" db="EMBL/GenBank/DDBJ databases">
        <title>The genome of Intoshia linei affirms orthonectids as highly simplified spiralians.</title>
        <authorList>
            <person name="Mikhailov K.V."/>
            <person name="Slusarev G.S."/>
            <person name="Nikitin M.A."/>
            <person name="Logacheva M.D."/>
            <person name="Penin A."/>
            <person name="Aleoshin V."/>
            <person name="Panchin Y.V."/>
        </authorList>
    </citation>
    <scope>NUCLEOTIDE SEQUENCE [LARGE SCALE GENOMIC DNA]</scope>
    <source>
        <strain evidence="12">Intl2013</strain>
        <tissue evidence="12">Whole animal</tissue>
    </source>
</reference>
<dbReference type="PROSITE" id="PS00107">
    <property type="entry name" value="PROTEIN_KINASE_ATP"/>
    <property type="match status" value="1"/>
</dbReference>
<dbReference type="FunFam" id="1.10.510.10:FF:000624">
    <property type="entry name" value="Mitogen-activated protein kinase"/>
    <property type="match status" value="1"/>
</dbReference>
<dbReference type="Gene3D" id="1.10.510.10">
    <property type="entry name" value="Transferase(Phosphotransferase) domain 1"/>
    <property type="match status" value="1"/>
</dbReference>
<protein>
    <recommendedName>
        <fullName evidence="2">[RNA-polymerase]-subunit kinase</fullName>
        <ecNumber evidence="2">2.7.11.23</ecNumber>
    </recommendedName>
</protein>
<dbReference type="InterPro" id="IPR008271">
    <property type="entry name" value="Ser/Thr_kinase_AS"/>
</dbReference>
<dbReference type="GO" id="GO:0004693">
    <property type="term" value="F:cyclin-dependent protein serine/threonine kinase activity"/>
    <property type="evidence" value="ECO:0007669"/>
    <property type="project" value="TreeGrafter"/>
</dbReference>
<feature type="domain" description="Protein kinase" evidence="11">
    <location>
        <begin position="6"/>
        <end position="289"/>
    </location>
</feature>
<dbReference type="SUPFAM" id="SSF56112">
    <property type="entry name" value="Protein kinase-like (PK-like)"/>
    <property type="match status" value="1"/>
</dbReference>
<evidence type="ECO:0000256" key="8">
    <source>
        <dbReference type="PROSITE-ProRule" id="PRU10141"/>
    </source>
</evidence>
<dbReference type="PANTHER" id="PTHR24056">
    <property type="entry name" value="CELL DIVISION PROTEIN KINASE"/>
    <property type="match status" value="1"/>
</dbReference>
<dbReference type="PANTHER" id="PTHR24056:SF0">
    <property type="entry name" value="CYCLIN-DEPENDENT KINASE 7"/>
    <property type="match status" value="1"/>
</dbReference>
<keyword evidence="13" id="KW-1185">Reference proteome</keyword>
<dbReference type="PROSITE" id="PS50011">
    <property type="entry name" value="PROTEIN_KINASE_DOM"/>
    <property type="match status" value="1"/>
</dbReference>
<name>A0A177B5W7_9BILA</name>
<dbReference type="Gene3D" id="3.30.200.20">
    <property type="entry name" value="Phosphorylase Kinase, domain 1"/>
    <property type="match status" value="1"/>
</dbReference>
<keyword evidence="3 9" id="KW-0723">Serine/threonine-protein kinase</keyword>
<dbReference type="InterPro" id="IPR050108">
    <property type="entry name" value="CDK"/>
</dbReference>
<comment type="caution">
    <text evidence="12">The sequence shown here is derived from an EMBL/GenBank/DDBJ whole genome shotgun (WGS) entry which is preliminary data.</text>
</comment>
<evidence type="ECO:0000256" key="9">
    <source>
        <dbReference type="RuleBase" id="RU000304"/>
    </source>
</evidence>
<evidence type="ECO:0000256" key="3">
    <source>
        <dbReference type="ARBA" id="ARBA00022527"/>
    </source>
</evidence>
<feature type="binding site" evidence="8">
    <location>
        <position position="36"/>
    </location>
    <ligand>
        <name>ATP</name>
        <dbReference type="ChEBI" id="CHEBI:30616"/>
    </ligand>
</feature>
<evidence type="ECO:0000313" key="13">
    <source>
        <dbReference type="Proteomes" id="UP000078046"/>
    </source>
</evidence>
<evidence type="ECO:0000256" key="1">
    <source>
        <dbReference type="ARBA" id="ARBA00006485"/>
    </source>
</evidence>
<keyword evidence="6" id="KW-0418">Kinase</keyword>
<evidence type="ECO:0000259" key="11">
    <source>
        <dbReference type="PROSITE" id="PS50011"/>
    </source>
</evidence>
<organism evidence="12 13">
    <name type="scientific">Intoshia linei</name>
    <dbReference type="NCBI Taxonomy" id="1819745"/>
    <lineage>
        <taxon>Eukaryota</taxon>
        <taxon>Metazoa</taxon>
        <taxon>Spiralia</taxon>
        <taxon>Lophotrochozoa</taxon>
        <taxon>Mesozoa</taxon>
        <taxon>Orthonectida</taxon>
        <taxon>Rhopaluridae</taxon>
        <taxon>Intoshia</taxon>
    </lineage>
</organism>
<evidence type="ECO:0000256" key="10">
    <source>
        <dbReference type="SAM" id="MobiDB-lite"/>
    </source>
</evidence>
<dbReference type="EC" id="2.7.11.23" evidence="2"/>
<dbReference type="GO" id="GO:0070985">
    <property type="term" value="C:transcription factor TFIIK complex"/>
    <property type="evidence" value="ECO:0007669"/>
    <property type="project" value="TreeGrafter"/>
</dbReference>
<evidence type="ECO:0000256" key="6">
    <source>
        <dbReference type="ARBA" id="ARBA00022777"/>
    </source>
</evidence>
<evidence type="ECO:0000256" key="2">
    <source>
        <dbReference type="ARBA" id="ARBA00012409"/>
    </source>
</evidence>
<dbReference type="SMART" id="SM00220">
    <property type="entry name" value="S_TKc"/>
    <property type="match status" value="1"/>
</dbReference>
<dbReference type="AlphaFoldDB" id="A0A177B5W7"/>
<sequence>MSGEMYTKLDILGSGRFATVYEAKNKETGQIVAIKKINVGSRDETQYGINRTAYREIKLLGELNHENIIKLLDVYSEYGNICLVFEHMDTDLFNIIENRSIIFKLSHIKNYTKQLCTGLHYLHKNWILHRDLKPDNLLLRKTGLLTITDFGLARTFASPDRIYTNQVVTRWYRCPELIMGAKKYGPAVDMWSVGCIIAQLFLRVPLISEDSDIQQLATIVKIFGLPDEENWPFASNFSSFIKFNVQQPVPLKSIFTAVDDDSIDFITKLLVLNPLKRFTSLDVLHSNFLNKNPMPCDNNELPFDVNSKDTTQPSVKRQSDSNDEYNNYEIKSIYYFTMFTF</sequence>
<dbReference type="Proteomes" id="UP000078046">
    <property type="component" value="Unassembled WGS sequence"/>
</dbReference>
<evidence type="ECO:0000256" key="5">
    <source>
        <dbReference type="ARBA" id="ARBA00022741"/>
    </source>
</evidence>
<feature type="region of interest" description="Disordered" evidence="10">
    <location>
        <begin position="300"/>
        <end position="322"/>
    </location>
</feature>
<keyword evidence="5 8" id="KW-0547">Nucleotide-binding</keyword>
<dbReference type="GO" id="GO:0008353">
    <property type="term" value="F:RNA polymerase II CTD heptapeptide repeat kinase activity"/>
    <property type="evidence" value="ECO:0007669"/>
    <property type="project" value="UniProtKB-EC"/>
</dbReference>
<proteinExistence type="inferred from homology"/>
<dbReference type="GO" id="GO:0005737">
    <property type="term" value="C:cytoplasm"/>
    <property type="evidence" value="ECO:0007669"/>
    <property type="project" value="TreeGrafter"/>
</dbReference>
<dbReference type="InterPro" id="IPR017441">
    <property type="entry name" value="Protein_kinase_ATP_BS"/>
</dbReference>
<evidence type="ECO:0000256" key="7">
    <source>
        <dbReference type="ARBA" id="ARBA00022840"/>
    </source>
</evidence>
<dbReference type="PROSITE" id="PS00108">
    <property type="entry name" value="PROTEIN_KINASE_ST"/>
    <property type="match status" value="1"/>
</dbReference>